<evidence type="ECO:0000313" key="2">
    <source>
        <dbReference type="EMBL" id="MBC9980134.1"/>
    </source>
</evidence>
<dbReference type="Proteomes" id="UP000639516">
    <property type="component" value="Unassembled WGS sequence"/>
</dbReference>
<keyword evidence="1" id="KW-0472">Membrane</keyword>
<feature type="transmembrane region" description="Helical" evidence="1">
    <location>
        <begin position="21"/>
        <end position="39"/>
    </location>
</feature>
<keyword evidence="1" id="KW-1133">Transmembrane helix</keyword>
<comment type="caution">
    <text evidence="2">The sequence shown here is derived from an EMBL/GenBank/DDBJ whole genome shotgun (WGS) entry which is preliminary data.</text>
</comment>
<keyword evidence="3" id="KW-1185">Reference proteome</keyword>
<dbReference type="RefSeq" id="WP_188096377.1">
    <property type="nucleotide sequence ID" value="NZ_JAANIH010000003.1"/>
</dbReference>
<evidence type="ECO:0000256" key="1">
    <source>
        <dbReference type="SAM" id="Phobius"/>
    </source>
</evidence>
<evidence type="ECO:0000313" key="3">
    <source>
        <dbReference type="Proteomes" id="UP000639516"/>
    </source>
</evidence>
<accession>A0ABR7U7V9</accession>
<protein>
    <submittedName>
        <fullName evidence="2">Uncharacterized protein</fullName>
    </submittedName>
</protein>
<keyword evidence="1" id="KW-0812">Transmembrane</keyword>
<reference evidence="2 3" key="1">
    <citation type="journal article" date="2020" name="Arch. Microbiol.">
        <title>Bradyrhizobium campsiandrae sp. nov., a nitrogen-fixing bacterial strain isolated from a native leguminous tree from the Amazon adapted to flooded conditions.</title>
        <authorList>
            <person name="Cabral Michel D."/>
            <person name="Martins da Costa E."/>
            <person name="Azarias Guimaraes A."/>
            <person name="Soares de Carvalho T."/>
            <person name="Santos de Castro Caputo P."/>
            <person name="Willems A."/>
            <person name="de Souza Moreira F.M."/>
        </authorList>
    </citation>
    <scope>NUCLEOTIDE SEQUENCE [LARGE SCALE GENOMIC DNA]</scope>
    <source>
        <strain evidence="3">INPA 384B</strain>
    </source>
</reference>
<gene>
    <name evidence="2" type="ORF">HA482_18180</name>
</gene>
<feature type="transmembrane region" description="Helical" evidence="1">
    <location>
        <begin position="51"/>
        <end position="74"/>
    </location>
</feature>
<organism evidence="2 3">
    <name type="scientific">Bradyrhizobium campsiandrae</name>
    <dbReference type="NCBI Taxonomy" id="1729892"/>
    <lineage>
        <taxon>Bacteria</taxon>
        <taxon>Pseudomonadati</taxon>
        <taxon>Pseudomonadota</taxon>
        <taxon>Alphaproteobacteria</taxon>
        <taxon>Hyphomicrobiales</taxon>
        <taxon>Nitrobacteraceae</taxon>
        <taxon>Bradyrhizobium</taxon>
    </lineage>
</organism>
<dbReference type="EMBL" id="JAATTO010000024">
    <property type="protein sequence ID" value="MBC9980134.1"/>
    <property type="molecule type" value="Genomic_DNA"/>
</dbReference>
<name>A0ABR7U7V9_9BRAD</name>
<proteinExistence type="predicted"/>
<sequence length="210" mass="23136">MSSDGEKIAPASERGSTIKRLPRFTCIFAAVTVVGWIGGDLLTYPLPEAANWLGLIGWIGAIIAMPWLVVCAFLPKPRSAPLLLATLVIIQTVRMIDAQLDGGLIGVGFRIHASPIEQYIAKCHMFDFVDNGEKHAIGFCETTVFEMGFPSTPASLSIIYDPTGGFLKPEAQRSPEWKQALDRFKEYSGAWGPPEVRRRFGDFYLVLFAN</sequence>